<dbReference type="InterPro" id="IPR046335">
    <property type="entry name" value="LacI/GalR-like_sensor"/>
</dbReference>
<comment type="caution">
    <text evidence="6">The sequence shown here is derived from an EMBL/GenBank/DDBJ whole genome shotgun (WGS) entry which is preliminary data.</text>
</comment>
<accession>A0A243SAC3</accession>
<dbReference type="PANTHER" id="PTHR30146">
    <property type="entry name" value="LACI-RELATED TRANSCRIPTIONAL REPRESSOR"/>
    <property type="match status" value="1"/>
</dbReference>
<dbReference type="SUPFAM" id="SSF47413">
    <property type="entry name" value="lambda repressor-like DNA-binding domains"/>
    <property type="match status" value="1"/>
</dbReference>
<keyword evidence="1" id="KW-0805">Transcription regulation</keyword>
<dbReference type="SUPFAM" id="SSF53822">
    <property type="entry name" value="Periplasmic binding protein-like I"/>
    <property type="match status" value="1"/>
</dbReference>
<dbReference type="EMBL" id="NGFN01000009">
    <property type="protein sequence ID" value="OUD04627.1"/>
    <property type="molecule type" value="Genomic_DNA"/>
</dbReference>
<dbReference type="Gene3D" id="1.10.260.40">
    <property type="entry name" value="lambda repressor-like DNA-binding domains"/>
    <property type="match status" value="1"/>
</dbReference>
<dbReference type="AlphaFoldDB" id="A0A243SAC3"/>
<dbReference type="Gene3D" id="3.40.50.2300">
    <property type="match status" value="2"/>
</dbReference>
<evidence type="ECO:0000256" key="3">
    <source>
        <dbReference type="ARBA" id="ARBA00023163"/>
    </source>
</evidence>
<dbReference type="Pfam" id="PF00356">
    <property type="entry name" value="LacI"/>
    <property type="match status" value="1"/>
</dbReference>
<feature type="domain" description="HTH lacI-type" evidence="5">
    <location>
        <begin position="25"/>
        <end position="79"/>
    </location>
</feature>
<evidence type="ECO:0000256" key="2">
    <source>
        <dbReference type="ARBA" id="ARBA00023125"/>
    </source>
</evidence>
<dbReference type="PROSITE" id="PS00356">
    <property type="entry name" value="HTH_LACI_1"/>
    <property type="match status" value="1"/>
</dbReference>
<sequence>MSTPKASRTSGAKGDPSAAGAGRRPTLMDVARRAGVSRATASLVIRDAPGPSSETRERVRQAADELGYRPDQTAQLLRRRNSRLIGVMFSAQEPFHADLIENIYAATEEIGYDVVLSAVAPSRGERRAVEALITSRCEAVILIGAREAYTTDFGSRLPVVEIGRPPNGTVFDAVHTADDEGAGLAVDHLVSLGHRDIVHVDGGERPGAAERRAGYLDAMRRHGLHDRARVLPGDYTELSGSEAARTLLDGGELPTAVVAGTDQCAIGLLIELRQAGVDVPGQISIVGYDDIRSARLAHIDLTTVRQDAQQLARLAVQAAVERLEGGLDGETREFSLVPQLVVRGSTGPVR</sequence>
<dbReference type="Proteomes" id="UP000195105">
    <property type="component" value="Unassembled WGS sequence"/>
</dbReference>
<proteinExistence type="predicted"/>
<organism evidence="6 7">
    <name type="scientific">Streptomyces swartbergensis</name>
    <dbReference type="NCBI Taxonomy" id="487165"/>
    <lineage>
        <taxon>Bacteria</taxon>
        <taxon>Bacillati</taxon>
        <taxon>Actinomycetota</taxon>
        <taxon>Actinomycetes</taxon>
        <taxon>Kitasatosporales</taxon>
        <taxon>Streptomycetaceae</taxon>
        <taxon>Streptomyces</taxon>
    </lineage>
</organism>
<keyword evidence="2" id="KW-0238">DNA-binding</keyword>
<keyword evidence="7" id="KW-1185">Reference proteome</keyword>
<dbReference type="GO" id="GO:0003700">
    <property type="term" value="F:DNA-binding transcription factor activity"/>
    <property type="evidence" value="ECO:0007669"/>
    <property type="project" value="TreeGrafter"/>
</dbReference>
<dbReference type="InterPro" id="IPR028082">
    <property type="entry name" value="Peripla_BP_I"/>
</dbReference>
<dbReference type="InterPro" id="IPR010982">
    <property type="entry name" value="Lambda_DNA-bd_dom_sf"/>
</dbReference>
<dbReference type="Pfam" id="PF13377">
    <property type="entry name" value="Peripla_BP_3"/>
    <property type="match status" value="1"/>
</dbReference>
<dbReference type="InterPro" id="IPR000843">
    <property type="entry name" value="HTH_LacI"/>
</dbReference>
<feature type="compositionally biased region" description="Polar residues" evidence="4">
    <location>
        <begin position="1"/>
        <end position="10"/>
    </location>
</feature>
<evidence type="ECO:0000259" key="5">
    <source>
        <dbReference type="PROSITE" id="PS50932"/>
    </source>
</evidence>
<protein>
    <submittedName>
        <fullName evidence="6">LacI family transcriptional regulator</fullName>
    </submittedName>
</protein>
<evidence type="ECO:0000256" key="1">
    <source>
        <dbReference type="ARBA" id="ARBA00023015"/>
    </source>
</evidence>
<dbReference type="SMART" id="SM00354">
    <property type="entry name" value="HTH_LACI"/>
    <property type="match status" value="1"/>
</dbReference>
<feature type="region of interest" description="Disordered" evidence="4">
    <location>
        <begin position="1"/>
        <end position="27"/>
    </location>
</feature>
<evidence type="ECO:0000313" key="6">
    <source>
        <dbReference type="EMBL" id="OUD04627.1"/>
    </source>
</evidence>
<gene>
    <name evidence="6" type="ORF">CA983_03080</name>
</gene>
<dbReference type="PANTHER" id="PTHR30146:SF109">
    <property type="entry name" value="HTH-TYPE TRANSCRIPTIONAL REGULATOR GALS"/>
    <property type="match status" value="1"/>
</dbReference>
<reference evidence="6 7" key="1">
    <citation type="submission" date="2017-05" db="EMBL/GenBank/DDBJ databases">
        <title>Biotechnological potential of actinobacteria isolated from South African environments.</title>
        <authorList>
            <person name="Le Roes-Hill M."/>
            <person name="Prins A."/>
            <person name="Durrell K.A."/>
        </authorList>
    </citation>
    <scope>NUCLEOTIDE SEQUENCE [LARGE SCALE GENOMIC DNA]</scope>
    <source>
        <strain evidence="6 7">HMC13</strain>
    </source>
</reference>
<dbReference type="GO" id="GO:0000976">
    <property type="term" value="F:transcription cis-regulatory region binding"/>
    <property type="evidence" value="ECO:0007669"/>
    <property type="project" value="TreeGrafter"/>
</dbReference>
<dbReference type="PROSITE" id="PS50932">
    <property type="entry name" value="HTH_LACI_2"/>
    <property type="match status" value="1"/>
</dbReference>
<name>A0A243SAC3_9ACTN</name>
<evidence type="ECO:0000256" key="4">
    <source>
        <dbReference type="SAM" id="MobiDB-lite"/>
    </source>
</evidence>
<evidence type="ECO:0000313" key="7">
    <source>
        <dbReference type="Proteomes" id="UP000195105"/>
    </source>
</evidence>
<dbReference type="CDD" id="cd01392">
    <property type="entry name" value="HTH_LacI"/>
    <property type="match status" value="1"/>
</dbReference>
<dbReference type="CDD" id="cd06267">
    <property type="entry name" value="PBP1_LacI_sugar_binding-like"/>
    <property type="match status" value="1"/>
</dbReference>
<keyword evidence="3" id="KW-0804">Transcription</keyword>